<reference evidence="2 3" key="1">
    <citation type="submission" date="2016-11" db="EMBL/GenBank/DDBJ databases">
        <authorList>
            <person name="Jaros S."/>
            <person name="Januszkiewicz K."/>
            <person name="Wedrychowicz H."/>
        </authorList>
    </citation>
    <scope>NUCLEOTIDE SEQUENCE [LARGE SCALE GENOMIC DNA]</scope>
    <source>
        <strain evidence="2 3">GAS499</strain>
    </source>
</reference>
<dbReference type="CDD" id="cd00081">
    <property type="entry name" value="Hint"/>
    <property type="match status" value="1"/>
</dbReference>
<dbReference type="OrthoDB" id="6305173at2"/>
<dbReference type="Gene3D" id="2.170.16.10">
    <property type="entry name" value="Hedgehog/Intein (Hint) domain"/>
    <property type="match status" value="1"/>
</dbReference>
<dbReference type="InterPro" id="IPR028992">
    <property type="entry name" value="Hedgehog/Intein_dom"/>
</dbReference>
<evidence type="ECO:0000313" key="3">
    <source>
        <dbReference type="Proteomes" id="UP000189935"/>
    </source>
</evidence>
<organism evidence="2 3">
    <name type="scientific">Bradyrhizobium lablabi</name>
    <dbReference type="NCBI Taxonomy" id="722472"/>
    <lineage>
        <taxon>Bacteria</taxon>
        <taxon>Pseudomonadati</taxon>
        <taxon>Pseudomonadota</taxon>
        <taxon>Alphaproteobacteria</taxon>
        <taxon>Hyphomicrobiales</taxon>
        <taxon>Nitrobacteraceae</taxon>
        <taxon>Bradyrhizobium</taxon>
    </lineage>
</organism>
<dbReference type="GO" id="GO:0016539">
    <property type="term" value="P:intein-mediated protein splicing"/>
    <property type="evidence" value="ECO:0007669"/>
    <property type="project" value="InterPro"/>
</dbReference>
<name>A0A1M6MRJ4_9BRAD</name>
<feature type="domain" description="Hedgehog/Intein (Hint)" evidence="1">
    <location>
        <begin position="65"/>
        <end position="199"/>
    </location>
</feature>
<dbReference type="PROSITE" id="PS50817">
    <property type="entry name" value="INTEIN_N_TER"/>
    <property type="match status" value="1"/>
</dbReference>
<sequence length="274" mass="30271">MRDFQQGGLPNSARRHFLGISAAVAGRIAAVGAASLPILASTSKRAKAEEDDDHHGHDGHDGHHCFLRGTRILTPRGEVPIEELAIGALVETLNGPLPVRWIGRQTFKKTASRWPSSVAPIRVARFALDDQYPSRDLYLSPTHSLFVDGFLIPVKHLVNGTSVAPAQMDDREVIEYFHIELETHEVVFAEGAPAETLQVTTDREGFANFVEYERLYGSDERPAMAPFAPLLRFYGGRAELQGLLRLALSPIVDVRDPIQRARARIDARAELVDV</sequence>
<accession>A0A1M6MRJ4</accession>
<dbReference type="PROSITE" id="PS51318">
    <property type="entry name" value="TAT"/>
    <property type="match status" value="1"/>
</dbReference>
<evidence type="ECO:0000259" key="1">
    <source>
        <dbReference type="Pfam" id="PF13403"/>
    </source>
</evidence>
<dbReference type="InterPro" id="IPR006141">
    <property type="entry name" value="Intein_N"/>
</dbReference>
<protein>
    <submittedName>
        <fullName evidence="2">Intein N-terminal splicing region</fullName>
    </submittedName>
</protein>
<proteinExistence type="predicted"/>
<dbReference type="InterPro" id="IPR006311">
    <property type="entry name" value="TAT_signal"/>
</dbReference>
<dbReference type="RefSeq" id="WP_079544800.1">
    <property type="nucleotide sequence ID" value="NZ_LT670844.1"/>
</dbReference>
<dbReference type="AlphaFoldDB" id="A0A1M6MRJ4"/>
<gene>
    <name evidence="2" type="ORF">SAMN05444159_1716</name>
</gene>
<dbReference type="SUPFAM" id="SSF51294">
    <property type="entry name" value="Hedgehog/intein (Hint) domain"/>
    <property type="match status" value="1"/>
</dbReference>
<dbReference type="Proteomes" id="UP000189935">
    <property type="component" value="Chromosome I"/>
</dbReference>
<evidence type="ECO:0000313" key="2">
    <source>
        <dbReference type="EMBL" id="SHJ86128.1"/>
    </source>
</evidence>
<dbReference type="Pfam" id="PF13403">
    <property type="entry name" value="Hint_2"/>
    <property type="match status" value="1"/>
</dbReference>
<dbReference type="InterPro" id="IPR036844">
    <property type="entry name" value="Hint_dom_sf"/>
</dbReference>
<dbReference type="EMBL" id="LT670844">
    <property type="protein sequence ID" value="SHJ86128.1"/>
    <property type="molecule type" value="Genomic_DNA"/>
</dbReference>